<dbReference type="Pfam" id="PF17210">
    <property type="entry name" value="SdrD_B"/>
    <property type="match status" value="1"/>
</dbReference>
<evidence type="ECO:0000313" key="6">
    <source>
        <dbReference type="Proteomes" id="UP001250662"/>
    </source>
</evidence>
<keyword evidence="2" id="KW-0964">Secreted</keyword>
<comment type="subcellular location">
    <subcellularLocation>
        <location evidence="1">Secreted</location>
    </subcellularLocation>
</comment>
<feature type="non-terminal residue" evidence="5">
    <location>
        <position position="1"/>
    </location>
</feature>
<evidence type="ECO:0000256" key="2">
    <source>
        <dbReference type="ARBA" id="ARBA00022525"/>
    </source>
</evidence>
<keyword evidence="6" id="KW-1185">Reference proteome</keyword>
<organism evidence="5 6">
    <name type="scientific">Croceitalea vernalis</name>
    <dbReference type="NCBI Taxonomy" id="3075599"/>
    <lineage>
        <taxon>Bacteria</taxon>
        <taxon>Pseudomonadati</taxon>
        <taxon>Bacteroidota</taxon>
        <taxon>Flavobacteriia</taxon>
        <taxon>Flavobacteriales</taxon>
        <taxon>Flavobacteriaceae</taxon>
        <taxon>Croceitalea</taxon>
    </lineage>
</organism>
<keyword evidence="3" id="KW-0732">Signal</keyword>
<dbReference type="InterPro" id="IPR013783">
    <property type="entry name" value="Ig-like_fold"/>
</dbReference>
<dbReference type="SUPFAM" id="SSF117074">
    <property type="entry name" value="Hypothetical protein PA1324"/>
    <property type="match status" value="1"/>
</dbReference>
<evidence type="ECO:0000256" key="1">
    <source>
        <dbReference type="ARBA" id="ARBA00004613"/>
    </source>
</evidence>
<comment type="caution">
    <text evidence="5">The sequence shown here is derived from an EMBL/GenBank/DDBJ whole genome shotgun (WGS) entry which is preliminary data.</text>
</comment>
<protein>
    <submittedName>
        <fullName evidence="5">SdrD B-like domain-containing protein</fullName>
    </submittedName>
</protein>
<dbReference type="InterPro" id="IPR033764">
    <property type="entry name" value="Sdr_B"/>
</dbReference>
<evidence type="ECO:0000259" key="4">
    <source>
        <dbReference type="Pfam" id="PF17210"/>
    </source>
</evidence>
<dbReference type="RefSeq" id="WP_311386538.1">
    <property type="nucleotide sequence ID" value="NZ_JAVRHU010000001.1"/>
</dbReference>
<evidence type="ECO:0000256" key="3">
    <source>
        <dbReference type="ARBA" id="ARBA00022729"/>
    </source>
</evidence>
<proteinExistence type="predicted"/>
<accession>A0ABU3BE26</accession>
<dbReference type="EMBL" id="JAVRHU010000001">
    <property type="protein sequence ID" value="MDT0619981.1"/>
    <property type="molecule type" value="Genomic_DNA"/>
</dbReference>
<evidence type="ECO:0000313" key="5">
    <source>
        <dbReference type="EMBL" id="MDT0619981.1"/>
    </source>
</evidence>
<dbReference type="Proteomes" id="UP001250662">
    <property type="component" value="Unassembled WGS sequence"/>
</dbReference>
<gene>
    <name evidence="5" type="ORF">RM520_00005</name>
</gene>
<feature type="domain" description="SD-repeat containing protein B" evidence="4">
    <location>
        <begin position="177"/>
        <end position="298"/>
    </location>
</feature>
<sequence>DVVTETTVCEGAEYTWDFNNETYTAADSPVVLDLTDDNGCPYTATLTINEYPVTPDETIEETVCEGEVFTYEGNEYNAGSYEFPQTDDNGCTYLITLIVNEFDATMVSAGDDVTICIGDEIMLTASGDGTFEWSTGDTGPSIIVSPSIDTTYTVTATSEEGCAAEDTVEVFVDEKVTVGDYVFEDANFNGMQDEMDTGVNGITVMLYSCSDQGNTNGMFIDSIVTTNNPITGEPGYYSFEVCPNSGPYYLTFSDIPKDYEFTGANVGDDALDSDANSGGVTDCFEIGDMDDTTRDAGIVNPSCRITIGNKILPKYPANTWIEQNSDTACIGDSFLLWAAKDPSNFGNSSTYNGEDFVGYTFTYTTPTGDITTYSDSSQSSYRFEVLGLDEEDFGIYTITYSGPDGCAGIMEFELTLGDECLEDGTRPSDFAPINPIASIFPVPATSGSTLTIVINTENGRINTNSDLNSVNLSAMLPANKENIGISLFDKNGRMVNPVRTYDITKGSDVVEYPLEYLSSGTYILRVDGKDWSDSKQVIIK</sequence>
<name>A0ABU3BE26_9FLAO</name>
<reference evidence="5 6" key="1">
    <citation type="submission" date="2023-09" db="EMBL/GenBank/DDBJ databases">
        <authorList>
            <person name="Rey-Velasco X."/>
        </authorList>
    </citation>
    <scope>NUCLEOTIDE SEQUENCE [LARGE SCALE GENOMIC DNA]</scope>
    <source>
        <strain evidence="5 6">P007</strain>
    </source>
</reference>
<dbReference type="Gene3D" id="2.60.40.10">
    <property type="entry name" value="Immunoglobulins"/>
    <property type="match status" value="1"/>
</dbReference>